<dbReference type="Proteomes" id="UP000322873">
    <property type="component" value="Unassembled WGS sequence"/>
</dbReference>
<evidence type="ECO:0000313" key="2">
    <source>
        <dbReference type="Proteomes" id="UP000322873"/>
    </source>
</evidence>
<protein>
    <submittedName>
        <fullName evidence="1">Uncharacterized protein</fullName>
    </submittedName>
</protein>
<evidence type="ECO:0000313" key="1">
    <source>
        <dbReference type="EMBL" id="KAA8576874.1"/>
    </source>
</evidence>
<dbReference type="AlphaFoldDB" id="A0A5M9K4Y4"/>
<organism evidence="1 2">
    <name type="scientific">Monilinia fructicola</name>
    <name type="common">Brown rot fungus</name>
    <name type="synonym">Ciboria fructicola</name>
    <dbReference type="NCBI Taxonomy" id="38448"/>
    <lineage>
        <taxon>Eukaryota</taxon>
        <taxon>Fungi</taxon>
        <taxon>Dikarya</taxon>
        <taxon>Ascomycota</taxon>
        <taxon>Pezizomycotina</taxon>
        <taxon>Leotiomycetes</taxon>
        <taxon>Helotiales</taxon>
        <taxon>Sclerotiniaceae</taxon>
        <taxon>Monilinia</taxon>
    </lineage>
</organism>
<dbReference type="EMBL" id="VICG01000001">
    <property type="protein sequence ID" value="KAA8576874.1"/>
    <property type="molecule type" value="Genomic_DNA"/>
</dbReference>
<gene>
    <name evidence="1" type="ORF">EYC84_006916</name>
</gene>
<sequence length="116" mass="12826">MWPATTDAISDSSNCASLRTQVYLDPAIFVEHQSGEPFKCLIPSSLTAFHRLHFTTAPAVAEGSREPKCKEQVIPHKESPPNNARQSAKDFSLPHFHQTVLLNMKEIANLLSIPST</sequence>
<keyword evidence="2" id="KW-1185">Reference proteome</keyword>
<reference evidence="1 2" key="1">
    <citation type="submission" date="2019-06" db="EMBL/GenBank/DDBJ databases">
        <title>Genome Sequence of the Brown Rot Fungal Pathogen Monilinia fructicola.</title>
        <authorList>
            <person name="De Miccolis Angelini R.M."/>
            <person name="Landi L."/>
            <person name="Abate D."/>
            <person name="Pollastro S."/>
            <person name="Romanazzi G."/>
            <person name="Faretra F."/>
        </authorList>
    </citation>
    <scope>NUCLEOTIDE SEQUENCE [LARGE SCALE GENOMIC DNA]</scope>
    <source>
        <strain evidence="1 2">Mfrc123</strain>
    </source>
</reference>
<proteinExistence type="predicted"/>
<comment type="caution">
    <text evidence="1">The sequence shown here is derived from an EMBL/GenBank/DDBJ whole genome shotgun (WGS) entry which is preliminary data.</text>
</comment>
<name>A0A5M9K4Y4_MONFR</name>
<accession>A0A5M9K4Y4</accession>